<reference evidence="3 4" key="1">
    <citation type="submission" date="2018-03" db="EMBL/GenBank/DDBJ databases">
        <title>Cereibacter changlensis.</title>
        <authorList>
            <person name="Meyer T.E."/>
            <person name="Miller S."/>
            <person name="Lodha T."/>
            <person name="Gandham S."/>
            <person name="Chintalapati S."/>
            <person name="Chintalapati V.R."/>
        </authorList>
    </citation>
    <scope>NUCLEOTIDE SEQUENCE [LARGE SCALE GENOMIC DNA]</scope>
    <source>
        <strain evidence="3 4">JA139</strain>
    </source>
</reference>
<keyword evidence="1" id="KW-0472">Membrane</keyword>
<keyword evidence="2" id="KW-0732">Signal</keyword>
<feature type="chain" id="PRO_5015753944" description="TIGR02186 family protein" evidence="2">
    <location>
        <begin position="20"/>
        <end position="254"/>
    </location>
</feature>
<accession>A0A2T4JW88</accession>
<evidence type="ECO:0000256" key="2">
    <source>
        <dbReference type="SAM" id="SignalP"/>
    </source>
</evidence>
<evidence type="ECO:0008006" key="5">
    <source>
        <dbReference type="Google" id="ProtNLM"/>
    </source>
</evidence>
<feature type="transmembrane region" description="Helical" evidence="1">
    <location>
        <begin position="229"/>
        <end position="250"/>
    </location>
</feature>
<dbReference type="AlphaFoldDB" id="A0A2T4JW88"/>
<evidence type="ECO:0000313" key="4">
    <source>
        <dbReference type="Proteomes" id="UP000241010"/>
    </source>
</evidence>
<sequence>MIRLLALLLLVLAPLAARAQDESIVLGLSQTSVAITADFTGSEILIYGAVKREAPQPEGGPLQVIVTVEGPPTPVVVRRKERRLGIWINRDKVRINHAPSFYAVATTGPLEAILSETDNLRYQISVPRAIRAVGISAQAEESPSFVEALQRIREQEGRYHLDEGTVAFTEDTLFRTDVRLPSNLVEGNYRVRVFLTRDGRVVDSLEGGIGVQKAGIERFIYALAQEQPLIYGLLSLVMAVVAGWGASAAFRMIR</sequence>
<dbReference type="RefSeq" id="WP_107663428.1">
    <property type="nucleotide sequence ID" value="NZ_PZKG01000027.1"/>
</dbReference>
<name>A0A2T4JW88_9RHOB</name>
<gene>
    <name evidence="3" type="ORF">C5F48_08230</name>
</gene>
<evidence type="ECO:0000313" key="3">
    <source>
        <dbReference type="EMBL" id="PTE22192.1"/>
    </source>
</evidence>
<organism evidence="3 4">
    <name type="scientific">Cereibacter changlensis JA139</name>
    <dbReference type="NCBI Taxonomy" id="1188249"/>
    <lineage>
        <taxon>Bacteria</taxon>
        <taxon>Pseudomonadati</taxon>
        <taxon>Pseudomonadota</taxon>
        <taxon>Alphaproteobacteria</taxon>
        <taxon>Rhodobacterales</taxon>
        <taxon>Paracoccaceae</taxon>
        <taxon>Cereibacter</taxon>
    </lineage>
</organism>
<keyword evidence="1" id="KW-0812">Transmembrane</keyword>
<keyword evidence="4" id="KW-1185">Reference proteome</keyword>
<evidence type="ECO:0000256" key="1">
    <source>
        <dbReference type="SAM" id="Phobius"/>
    </source>
</evidence>
<dbReference type="OrthoDB" id="9815212at2"/>
<dbReference type="Proteomes" id="UP000241010">
    <property type="component" value="Unassembled WGS sequence"/>
</dbReference>
<dbReference type="InterPro" id="IPR019088">
    <property type="entry name" value="CHP02186-rel_TM"/>
</dbReference>
<dbReference type="EMBL" id="PZKG01000027">
    <property type="protein sequence ID" value="PTE22192.1"/>
    <property type="molecule type" value="Genomic_DNA"/>
</dbReference>
<comment type="caution">
    <text evidence="3">The sequence shown here is derived from an EMBL/GenBank/DDBJ whole genome shotgun (WGS) entry which is preliminary data.</text>
</comment>
<feature type="signal peptide" evidence="2">
    <location>
        <begin position="1"/>
        <end position="19"/>
    </location>
</feature>
<keyword evidence="1" id="KW-1133">Transmembrane helix</keyword>
<proteinExistence type="predicted"/>
<protein>
    <recommendedName>
        <fullName evidence="5">TIGR02186 family protein</fullName>
    </recommendedName>
</protein>
<dbReference type="Pfam" id="PF09608">
    <property type="entry name" value="Alph_Pro_TM"/>
    <property type="match status" value="1"/>
</dbReference>